<protein>
    <recommendedName>
        <fullName evidence="2">Ig-like domain-containing protein</fullName>
    </recommendedName>
</protein>
<reference evidence="3" key="3">
    <citation type="submission" date="2025-09" db="UniProtKB">
        <authorList>
            <consortium name="Ensembl"/>
        </authorList>
    </citation>
    <scope>IDENTIFICATION</scope>
</reference>
<dbReference type="Pfam" id="PF07654">
    <property type="entry name" value="C1-set"/>
    <property type="match status" value="1"/>
</dbReference>
<sequence>LLVVDYSLHFQFWVFFSGILSYRHEVASADLTFSRAKRLHCLFMEEKVRILGDEGTGGPDYIKKLSRLNTPRNNMRIYANVDFLVTGASLDILKYFDESTSMLECEISRYSTQGIQVPWPNAQTGTEMVDAWFTGNIKHNKGKFIVTVFFKQLPENNEGNAIDILNFMSLSSHLFIFNSAVYLVRTTTPLIQTPMKKDALLDCTFALDHSADVIVEWRFQYKGEKKKLFAYNGPRKQVEHTEKGVQVLLDGIPKGNASLLVRNIALKNEGTYTCSVYVPPLFGIHNIQLEILEIPKVTLNTYSLSLTEGEEKKLSCEISQYYPLDVQVEWLRELEGERLIPVIVKDILFSSHRHNTDGTFSLSCYFMLKASLKENGVKYTCRVQHKGLKSPIRSSVRVTVAGICTTVLFSLVPPFIF</sequence>
<dbReference type="EMBL" id="AFYH01008582">
    <property type="status" value="NOT_ANNOTATED_CDS"/>
    <property type="molecule type" value="Genomic_DNA"/>
</dbReference>
<dbReference type="InterPro" id="IPR036179">
    <property type="entry name" value="Ig-like_dom_sf"/>
</dbReference>
<evidence type="ECO:0000313" key="4">
    <source>
        <dbReference type="Proteomes" id="UP000008672"/>
    </source>
</evidence>
<evidence type="ECO:0000256" key="1">
    <source>
        <dbReference type="ARBA" id="ARBA00023319"/>
    </source>
</evidence>
<proteinExistence type="predicted"/>
<evidence type="ECO:0000313" key="3">
    <source>
        <dbReference type="Ensembl" id="ENSLACP00000020977.1"/>
    </source>
</evidence>
<dbReference type="SMART" id="SM00409">
    <property type="entry name" value="IG"/>
    <property type="match status" value="2"/>
</dbReference>
<keyword evidence="1" id="KW-0393">Immunoglobulin domain</keyword>
<dbReference type="InterPro" id="IPR003006">
    <property type="entry name" value="Ig/MHC_CS"/>
</dbReference>
<dbReference type="GeneTree" id="ENSGT00940000165285"/>
<reference evidence="4" key="1">
    <citation type="submission" date="2011-08" db="EMBL/GenBank/DDBJ databases">
        <title>The draft genome of Latimeria chalumnae.</title>
        <authorList>
            <person name="Di Palma F."/>
            <person name="Alfoldi J."/>
            <person name="Johnson J."/>
            <person name="Berlin A."/>
            <person name="Gnerre S."/>
            <person name="Jaffe D."/>
            <person name="MacCallum I."/>
            <person name="Young S."/>
            <person name="Walker B.J."/>
            <person name="Lander E."/>
            <person name="Lindblad-Toh K."/>
        </authorList>
    </citation>
    <scope>NUCLEOTIDE SEQUENCE [LARGE SCALE GENOMIC DNA]</scope>
    <source>
        <strain evidence="4">Wild caught</strain>
    </source>
</reference>
<dbReference type="Proteomes" id="UP000008672">
    <property type="component" value="Unassembled WGS sequence"/>
</dbReference>
<dbReference type="PROSITE" id="PS50835">
    <property type="entry name" value="IG_LIKE"/>
    <property type="match status" value="2"/>
</dbReference>
<feature type="domain" description="Ig-like" evidence="2">
    <location>
        <begin position="201"/>
        <end position="276"/>
    </location>
</feature>
<dbReference type="InterPro" id="IPR013783">
    <property type="entry name" value="Ig-like_fold"/>
</dbReference>
<dbReference type="HOGENOM" id="CLU_631576_0_0_1"/>
<reference evidence="3" key="2">
    <citation type="submission" date="2025-08" db="UniProtKB">
        <authorList>
            <consortium name="Ensembl"/>
        </authorList>
    </citation>
    <scope>IDENTIFICATION</scope>
</reference>
<dbReference type="STRING" id="7897.ENSLACP00000020977"/>
<dbReference type="SUPFAM" id="SSF48726">
    <property type="entry name" value="Immunoglobulin"/>
    <property type="match status" value="2"/>
</dbReference>
<dbReference type="PROSITE" id="PS00290">
    <property type="entry name" value="IG_MHC"/>
    <property type="match status" value="1"/>
</dbReference>
<dbReference type="PANTHER" id="PTHR23411">
    <property type="entry name" value="TAPASIN"/>
    <property type="match status" value="1"/>
</dbReference>
<dbReference type="EMBL" id="AFYH01008581">
    <property type="status" value="NOT_ANNOTATED_CDS"/>
    <property type="molecule type" value="Genomic_DNA"/>
</dbReference>
<name>H3BGF6_LATCH</name>
<accession>H3BGF6</accession>
<dbReference type="InterPro" id="IPR003597">
    <property type="entry name" value="Ig_C1-set"/>
</dbReference>
<dbReference type="SMART" id="SM00407">
    <property type="entry name" value="IGc1"/>
    <property type="match status" value="1"/>
</dbReference>
<dbReference type="OMA" id="NRWFTCT"/>
<dbReference type="InterPro" id="IPR013106">
    <property type="entry name" value="Ig_V-set"/>
</dbReference>
<dbReference type="Gene3D" id="2.60.40.10">
    <property type="entry name" value="Immunoglobulins"/>
    <property type="match status" value="3"/>
</dbReference>
<dbReference type="Ensembl" id="ENSLACT00000021117.1">
    <property type="protein sequence ID" value="ENSLACP00000020977.1"/>
    <property type="gene ID" value="ENSLACG00000018430.1"/>
</dbReference>
<organism evidence="3 4">
    <name type="scientific">Latimeria chalumnae</name>
    <name type="common">Coelacanth</name>
    <dbReference type="NCBI Taxonomy" id="7897"/>
    <lineage>
        <taxon>Eukaryota</taxon>
        <taxon>Metazoa</taxon>
        <taxon>Chordata</taxon>
        <taxon>Craniata</taxon>
        <taxon>Vertebrata</taxon>
        <taxon>Euteleostomi</taxon>
        <taxon>Coelacanthiformes</taxon>
        <taxon>Coelacanthidae</taxon>
        <taxon>Latimeria</taxon>
    </lineage>
</organism>
<dbReference type="InterPro" id="IPR003599">
    <property type="entry name" value="Ig_sub"/>
</dbReference>
<dbReference type="InParanoid" id="H3BGF6"/>
<feature type="domain" description="Ig-like" evidence="2">
    <location>
        <begin position="295"/>
        <end position="399"/>
    </location>
</feature>
<dbReference type="eggNOG" id="ENOG502QW5Z">
    <property type="taxonomic scope" value="Eukaryota"/>
</dbReference>
<dbReference type="InterPro" id="IPR007110">
    <property type="entry name" value="Ig-like_dom"/>
</dbReference>
<evidence type="ECO:0000259" key="2">
    <source>
        <dbReference type="PROSITE" id="PS50835"/>
    </source>
</evidence>
<dbReference type="InterPro" id="IPR050380">
    <property type="entry name" value="Immune_Resp_Modulators"/>
</dbReference>
<dbReference type="Pfam" id="PF07686">
    <property type="entry name" value="V-set"/>
    <property type="match status" value="1"/>
</dbReference>
<dbReference type="AlphaFoldDB" id="H3BGF6"/>
<keyword evidence="4" id="KW-1185">Reference proteome</keyword>